<reference evidence="1" key="1">
    <citation type="submission" date="2014-08" db="EMBL/GenBank/DDBJ databases">
        <authorList>
            <person name="Sharma Rahul"/>
            <person name="Thines Marco"/>
        </authorList>
    </citation>
    <scope>NUCLEOTIDE SEQUENCE</scope>
</reference>
<proteinExistence type="predicted"/>
<name>A0A0F7SRU3_PHARH</name>
<keyword evidence="1" id="KW-0378">Hydrolase</keyword>
<accession>A0A0F7SRU3</accession>
<sequence length="281" mass="31436">MSNNTNTKLQIVKYDGIWIDMNEPSSFCEGSCGSSADLNNITPPFLLPGQPSAVGIADQSNPPPVAIPYTGPVYALGDSLAGLLDIFQNLWMKPDGAKQLLIVKEEMDEFGEKAERKNQQGSSAHRWRQNLKWRNDCYFNSTSFCMTKIRPLPPKLMSSDTFKQTSALNIMQRYSGHHTGLLTLDGGTFNIQVCADSQGVIDAGYRRRSRKWFLQTRTNPVTSLKLPTDMFQKPAIKLTLGLKHWAIQNAEDLTEGDDGTKDLGAELMWTHMKCDLTDKWA</sequence>
<dbReference type="Gene3D" id="3.20.20.80">
    <property type="entry name" value="Glycosidases"/>
    <property type="match status" value="1"/>
</dbReference>
<dbReference type="EMBL" id="LN483166">
    <property type="protein sequence ID" value="CED84927.1"/>
    <property type="molecule type" value="Genomic_DNA"/>
</dbReference>
<protein>
    <submittedName>
        <fullName evidence="1">Glycoside hydrolase family 31 protein</fullName>
    </submittedName>
</protein>
<dbReference type="InterPro" id="IPR030458">
    <property type="entry name" value="Glyco_hydro_31_AS"/>
</dbReference>
<evidence type="ECO:0000313" key="1">
    <source>
        <dbReference type="EMBL" id="CED84927.1"/>
    </source>
</evidence>
<dbReference type="AlphaFoldDB" id="A0A0F7SRU3"/>
<dbReference type="PROSITE" id="PS00129">
    <property type="entry name" value="GLYCOSYL_HYDROL_F31_1"/>
    <property type="match status" value="1"/>
</dbReference>
<dbReference type="GO" id="GO:0016787">
    <property type="term" value="F:hydrolase activity"/>
    <property type="evidence" value="ECO:0007669"/>
    <property type="project" value="UniProtKB-KW"/>
</dbReference>
<organism evidence="1">
    <name type="scientific">Phaffia rhodozyma</name>
    <name type="common">Yeast</name>
    <name type="synonym">Xanthophyllomyces dendrorhous</name>
    <dbReference type="NCBI Taxonomy" id="264483"/>
    <lineage>
        <taxon>Eukaryota</taxon>
        <taxon>Fungi</taxon>
        <taxon>Dikarya</taxon>
        <taxon>Basidiomycota</taxon>
        <taxon>Agaricomycotina</taxon>
        <taxon>Tremellomycetes</taxon>
        <taxon>Cystofilobasidiales</taxon>
        <taxon>Mrakiaceae</taxon>
        <taxon>Phaffia</taxon>
    </lineage>
</organism>